<dbReference type="AlphaFoldDB" id="A0A2U1JBU5"/>
<keyword evidence="4" id="KW-1185">Reference proteome</keyword>
<dbReference type="EMBL" id="MBFU01000071">
    <property type="protein sequence ID" value="PWA02582.1"/>
    <property type="molecule type" value="Genomic_DNA"/>
</dbReference>
<reference evidence="3 4" key="1">
    <citation type="journal article" date="2018" name="MBio">
        <title>Comparative Genomics Reveals the Core Gene Toolbox for the Fungus-Insect Symbiosis.</title>
        <authorList>
            <person name="Wang Y."/>
            <person name="Stata M."/>
            <person name="Wang W."/>
            <person name="Stajich J.E."/>
            <person name="White M.M."/>
            <person name="Moncalvo J.M."/>
        </authorList>
    </citation>
    <scope>NUCLEOTIDE SEQUENCE [LARGE SCALE GENOMIC DNA]</scope>
    <source>
        <strain evidence="3 4">AUS-126-30</strain>
    </source>
</reference>
<gene>
    <name evidence="3" type="ORF">BB558_001271</name>
</gene>
<name>A0A2U1JBU5_SMIAN</name>
<dbReference type="GO" id="GO:0033540">
    <property type="term" value="P:fatty acid beta-oxidation using acyl-CoA oxidase"/>
    <property type="evidence" value="ECO:0007669"/>
    <property type="project" value="TreeGrafter"/>
</dbReference>
<evidence type="ECO:0000256" key="1">
    <source>
        <dbReference type="SAM" id="MobiDB-lite"/>
    </source>
</evidence>
<feature type="domain" description="Acyl-coenzyme A oxidase N-terminal" evidence="2">
    <location>
        <begin position="29"/>
        <end position="143"/>
    </location>
</feature>
<dbReference type="SUPFAM" id="SSF56645">
    <property type="entry name" value="Acyl-CoA dehydrogenase NM domain-like"/>
    <property type="match status" value="1"/>
</dbReference>
<feature type="non-terminal residue" evidence="3">
    <location>
        <position position="220"/>
    </location>
</feature>
<dbReference type="InterPro" id="IPR029320">
    <property type="entry name" value="Acyl-CoA_ox_N"/>
</dbReference>
<evidence type="ECO:0000259" key="2">
    <source>
        <dbReference type="Pfam" id="PF14749"/>
    </source>
</evidence>
<dbReference type="Gene3D" id="2.40.110.10">
    <property type="entry name" value="Butyryl-CoA Dehydrogenase, subunit A, domain 2"/>
    <property type="match status" value="1"/>
</dbReference>
<dbReference type="GO" id="GO:0005504">
    <property type="term" value="F:fatty acid binding"/>
    <property type="evidence" value="ECO:0007669"/>
    <property type="project" value="TreeGrafter"/>
</dbReference>
<dbReference type="Pfam" id="PF14749">
    <property type="entry name" value="Acyl-CoA_ox_N"/>
    <property type="match status" value="1"/>
</dbReference>
<dbReference type="InterPro" id="IPR046373">
    <property type="entry name" value="Acyl-CoA_Oxase/DH_mid-dom_sf"/>
</dbReference>
<dbReference type="InterPro" id="IPR012258">
    <property type="entry name" value="Acyl-CoA_oxidase"/>
</dbReference>
<dbReference type="GO" id="GO:0003997">
    <property type="term" value="F:acyl-CoA oxidase activity"/>
    <property type="evidence" value="ECO:0007669"/>
    <property type="project" value="InterPro"/>
</dbReference>
<dbReference type="GO" id="GO:0071949">
    <property type="term" value="F:FAD binding"/>
    <property type="evidence" value="ECO:0007669"/>
    <property type="project" value="InterPro"/>
</dbReference>
<protein>
    <recommendedName>
        <fullName evidence="2">Acyl-coenzyme A oxidase N-terminal domain-containing protein</fullName>
    </recommendedName>
</protein>
<dbReference type="InterPro" id="IPR037069">
    <property type="entry name" value="AcylCoA_DH/ox_N_sf"/>
</dbReference>
<organism evidence="3 4">
    <name type="scientific">Smittium angustum</name>
    <dbReference type="NCBI Taxonomy" id="133377"/>
    <lineage>
        <taxon>Eukaryota</taxon>
        <taxon>Fungi</taxon>
        <taxon>Fungi incertae sedis</taxon>
        <taxon>Zoopagomycota</taxon>
        <taxon>Kickxellomycotina</taxon>
        <taxon>Harpellomycetes</taxon>
        <taxon>Harpellales</taxon>
        <taxon>Legeriomycetaceae</taxon>
        <taxon>Smittium</taxon>
    </lineage>
</organism>
<dbReference type="Proteomes" id="UP000245591">
    <property type="component" value="Unassembled WGS sequence"/>
</dbReference>
<evidence type="ECO:0000313" key="4">
    <source>
        <dbReference type="Proteomes" id="UP000245591"/>
    </source>
</evidence>
<dbReference type="PANTHER" id="PTHR10909">
    <property type="entry name" value="ELECTRON TRANSPORT OXIDOREDUCTASE"/>
    <property type="match status" value="1"/>
</dbReference>
<dbReference type="GO" id="GO:0005777">
    <property type="term" value="C:peroxisome"/>
    <property type="evidence" value="ECO:0007669"/>
    <property type="project" value="InterPro"/>
</dbReference>
<dbReference type="GO" id="GO:0055088">
    <property type="term" value="P:lipid homeostasis"/>
    <property type="evidence" value="ECO:0007669"/>
    <property type="project" value="TreeGrafter"/>
</dbReference>
<evidence type="ECO:0000313" key="3">
    <source>
        <dbReference type="EMBL" id="PWA02582.1"/>
    </source>
</evidence>
<comment type="caution">
    <text evidence="3">The sequence shown here is derived from an EMBL/GenBank/DDBJ whole genome shotgun (WGS) entry which is preliminary data.</text>
</comment>
<feature type="region of interest" description="Disordered" evidence="1">
    <location>
        <begin position="1"/>
        <end position="21"/>
    </location>
</feature>
<dbReference type="PANTHER" id="PTHR10909:SF250">
    <property type="entry name" value="PEROXISOMAL ACYL-COENZYME A OXIDASE 1"/>
    <property type="match status" value="1"/>
</dbReference>
<dbReference type="InterPro" id="IPR009100">
    <property type="entry name" value="AcylCoA_DH/oxidase_NM_dom_sf"/>
</dbReference>
<proteinExistence type="predicted"/>
<dbReference type="Gene3D" id="1.10.540.10">
    <property type="entry name" value="Acyl-CoA dehydrogenase/oxidase, N-terminal domain"/>
    <property type="match status" value="1"/>
</dbReference>
<sequence>MKFPTNLAEMKPHTSTTLQKEREKASFPVQEMDKFINGEQHIALRENALKIVRAEPEIFGNKDIYFMSRNEKLDKAYKQEKRIQELLREGKIKDTDIGAIYNIVDWPSPFDLSRGMFIPTLMQQCTDEQKKAFLEPALKYQIIGCYAQTEMGHGSNIRGLETTATFIEETDEFEVNSPTLTSTKWWIGSLGISSTHASVMAQIYVKGQHVGLFPIIVPIR</sequence>
<accession>A0A2U1JBU5</accession>